<name>A0A660LA73_9ACTN</name>
<evidence type="ECO:0000313" key="2">
    <source>
        <dbReference type="EMBL" id="RKQ91892.1"/>
    </source>
</evidence>
<proteinExistence type="predicted"/>
<sequence>MAIRIVRAGLLGFVVLVALEHALRTDLPPSDHFVSEYAVGWTRPVQTVAFLAWAAATGACALLAARVRVRPIARTLVVGLLAAATIGLLMAAVWPTETVAGELPAGVERTLGGRLHDLGTLAILAGLLLAALVSLRLVPSTRYRLEVAGLGFALIAIVPVLVALGLDWPGVGQRGFILVGLTWQWRFATYMGQSDKNSL</sequence>
<dbReference type="Proteomes" id="UP000278962">
    <property type="component" value="Unassembled WGS sequence"/>
</dbReference>
<keyword evidence="1" id="KW-1133">Transmembrane helix</keyword>
<protein>
    <submittedName>
        <fullName evidence="2">Uncharacterized protein DUF998</fullName>
    </submittedName>
</protein>
<gene>
    <name evidence="2" type="ORF">C8N24_1726</name>
</gene>
<reference evidence="2 3" key="1">
    <citation type="submission" date="2018-10" db="EMBL/GenBank/DDBJ databases">
        <title>Genomic Encyclopedia of Archaeal and Bacterial Type Strains, Phase II (KMG-II): from individual species to whole genera.</title>
        <authorList>
            <person name="Goeker M."/>
        </authorList>
    </citation>
    <scope>NUCLEOTIDE SEQUENCE [LARGE SCALE GENOMIC DNA]</scope>
    <source>
        <strain evidence="2 3">DSM 14954</strain>
    </source>
</reference>
<evidence type="ECO:0000313" key="3">
    <source>
        <dbReference type="Proteomes" id="UP000278962"/>
    </source>
</evidence>
<dbReference type="AlphaFoldDB" id="A0A660LA73"/>
<feature type="transmembrane region" description="Helical" evidence="1">
    <location>
        <begin position="147"/>
        <end position="166"/>
    </location>
</feature>
<feature type="transmembrane region" description="Helical" evidence="1">
    <location>
        <begin position="115"/>
        <end position="135"/>
    </location>
</feature>
<keyword evidence="1" id="KW-0472">Membrane</keyword>
<keyword evidence="3" id="KW-1185">Reference proteome</keyword>
<dbReference type="RefSeq" id="WP_121249646.1">
    <property type="nucleotide sequence ID" value="NZ_RBIL01000001.1"/>
</dbReference>
<feature type="transmembrane region" description="Helical" evidence="1">
    <location>
        <begin position="48"/>
        <end position="65"/>
    </location>
</feature>
<evidence type="ECO:0000256" key="1">
    <source>
        <dbReference type="SAM" id="Phobius"/>
    </source>
</evidence>
<feature type="transmembrane region" description="Helical" evidence="1">
    <location>
        <begin position="77"/>
        <end position="95"/>
    </location>
</feature>
<organism evidence="2 3">
    <name type="scientific">Solirubrobacter pauli</name>
    <dbReference type="NCBI Taxonomy" id="166793"/>
    <lineage>
        <taxon>Bacteria</taxon>
        <taxon>Bacillati</taxon>
        <taxon>Actinomycetota</taxon>
        <taxon>Thermoleophilia</taxon>
        <taxon>Solirubrobacterales</taxon>
        <taxon>Solirubrobacteraceae</taxon>
        <taxon>Solirubrobacter</taxon>
    </lineage>
</organism>
<dbReference type="InterPro" id="IPR009339">
    <property type="entry name" value="DUF998"/>
</dbReference>
<dbReference type="EMBL" id="RBIL01000001">
    <property type="protein sequence ID" value="RKQ91892.1"/>
    <property type="molecule type" value="Genomic_DNA"/>
</dbReference>
<dbReference type="Pfam" id="PF06197">
    <property type="entry name" value="DUF998"/>
    <property type="match status" value="1"/>
</dbReference>
<keyword evidence="1" id="KW-0812">Transmembrane</keyword>
<comment type="caution">
    <text evidence="2">The sequence shown here is derived from an EMBL/GenBank/DDBJ whole genome shotgun (WGS) entry which is preliminary data.</text>
</comment>
<accession>A0A660LA73</accession>